<protein>
    <submittedName>
        <fullName evidence="2">Uncharacterized protein</fullName>
    </submittedName>
</protein>
<organism evidence="2 3">
    <name type="scientific">Araneus ventricosus</name>
    <name type="common">Orbweaver spider</name>
    <name type="synonym">Epeira ventricosa</name>
    <dbReference type="NCBI Taxonomy" id="182803"/>
    <lineage>
        <taxon>Eukaryota</taxon>
        <taxon>Metazoa</taxon>
        <taxon>Ecdysozoa</taxon>
        <taxon>Arthropoda</taxon>
        <taxon>Chelicerata</taxon>
        <taxon>Arachnida</taxon>
        <taxon>Araneae</taxon>
        <taxon>Araneomorphae</taxon>
        <taxon>Entelegynae</taxon>
        <taxon>Araneoidea</taxon>
        <taxon>Araneidae</taxon>
        <taxon>Araneus</taxon>
    </lineage>
</organism>
<evidence type="ECO:0000313" key="2">
    <source>
        <dbReference type="EMBL" id="GBM93133.1"/>
    </source>
</evidence>
<keyword evidence="1" id="KW-0812">Transmembrane</keyword>
<sequence length="113" mass="12866">MSGFFPTHSSRKITHVIYGGSKVRYRRSSIPPHFSSPISDFLASLRGPNLGRTIVFQLASQRKPQKAIMPFQSDFKLFGIPILPFLFGTFHWFVTLTVGFSFPSSENSRLEQR</sequence>
<keyword evidence="1" id="KW-1133">Transmembrane helix</keyword>
<dbReference type="AlphaFoldDB" id="A0A4Y2JRV2"/>
<dbReference type="EMBL" id="BGPR01003851">
    <property type="protein sequence ID" value="GBM93133.1"/>
    <property type="molecule type" value="Genomic_DNA"/>
</dbReference>
<name>A0A4Y2JRV2_ARAVE</name>
<evidence type="ECO:0000313" key="3">
    <source>
        <dbReference type="Proteomes" id="UP000499080"/>
    </source>
</evidence>
<keyword evidence="1" id="KW-0472">Membrane</keyword>
<gene>
    <name evidence="2" type="ORF">AVEN_56422_1</name>
</gene>
<accession>A0A4Y2JRV2</accession>
<comment type="caution">
    <text evidence="2">The sequence shown here is derived from an EMBL/GenBank/DDBJ whole genome shotgun (WGS) entry which is preliminary data.</text>
</comment>
<reference evidence="2 3" key="1">
    <citation type="journal article" date="2019" name="Sci. Rep.">
        <title>Orb-weaving spider Araneus ventricosus genome elucidates the spidroin gene catalogue.</title>
        <authorList>
            <person name="Kono N."/>
            <person name="Nakamura H."/>
            <person name="Ohtoshi R."/>
            <person name="Moran D.A.P."/>
            <person name="Shinohara A."/>
            <person name="Yoshida Y."/>
            <person name="Fujiwara M."/>
            <person name="Mori M."/>
            <person name="Tomita M."/>
            <person name="Arakawa K."/>
        </authorList>
    </citation>
    <scope>NUCLEOTIDE SEQUENCE [LARGE SCALE GENOMIC DNA]</scope>
</reference>
<dbReference type="Proteomes" id="UP000499080">
    <property type="component" value="Unassembled WGS sequence"/>
</dbReference>
<proteinExistence type="predicted"/>
<evidence type="ECO:0000256" key="1">
    <source>
        <dbReference type="SAM" id="Phobius"/>
    </source>
</evidence>
<feature type="transmembrane region" description="Helical" evidence="1">
    <location>
        <begin position="75"/>
        <end position="94"/>
    </location>
</feature>
<keyword evidence="3" id="KW-1185">Reference proteome</keyword>